<evidence type="ECO:0000256" key="1">
    <source>
        <dbReference type="SAM" id="SignalP"/>
    </source>
</evidence>
<keyword evidence="1" id="KW-0732">Signal</keyword>
<reference evidence="2 3" key="1">
    <citation type="submission" date="2016-06" db="EMBL/GenBank/DDBJ databases">
        <title>Comparative genomics of the ectomycorrhizal sister species Rhizopogon vinicolor and Rhizopogon vesiculosus (Basidiomycota: Boletales) reveals a divergence of the mating type B locus.</title>
        <authorList>
            <consortium name="DOE Joint Genome Institute"/>
            <person name="Mujic A.B."/>
            <person name="Kuo A."/>
            <person name="Tritt A."/>
            <person name="Lipzen A."/>
            <person name="Chen C."/>
            <person name="Johnson J."/>
            <person name="Sharma A."/>
            <person name="Barry K."/>
            <person name="Grigoriev I.V."/>
            <person name="Spatafora J.W."/>
        </authorList>
    </citation>
    <scope>NUCLEOTIDE SEQUENCE [LARGE SCALE GENOMIC DNA]</scope>
    <source>
        <strain evidence="2 3">AM-OR11-026</strain>
    </source>
</reference>
<dbReference type="AlphaFoldDB" id="A0A1B7MJ00"/>
<dbReference type="InParanoid" id="A0A1B7MJ00"/>
<accession>A0A1B7MJ00</accession>
<name>A0A1B7MJ00_9AGAM</name>
<dbReference type="EMBL" id="KV448975">
    <property type="protein sequence ID" value="OAX32558.1"/>
    <property type="molecule type" value="Genomic_DNA"/>
</dbReference>
<keyword evidence="3" id="KW-1185">Reference proteome</keyword>
<proteinExistence type="predicted"/>
<dbReference type="Proteomes" id="UP000092154">
    <property type="component" value="Unassembled WGS sequence"/>
</dbReference>
<protein>
    <submittedName>
        <fullName evidence="2">Uncharacterized protein</fullName>
    </submittedName>
</protein>
<evidence type="ECO:0000313" key="3">
    <source>
        <dbReference type="Proteomes" id="UP000092154"/>
    </source>
</evidence>
<evidence type="ECO:0000313" key="2">
    <source>
        <dbReference type="EMBL" id="OAX32558.1"/>
    </source>
</evidence>
<sequence>MSCLPIGLLALTIYYLAYSQTLSMNITKGSQTACLPGPPPTTPSCSSAVDRGAHNVTTIARRMCLLICLACKKPRTSSASRSCASMRLAKSFDKIGELDFVTHGLEQLGHFKSDHTVTLTRPIMEHGSVNGVLLSLDYYVTS</sequence>
<feature type="signal peptide" evidence="1">
    <location>
        <begin position="1"/>
        <end position="19"/>
    </location>
</feature>
<feature type="chain" id="PRO_5008597326" evidence="1">
    <location>
        <begin position="20"/>
        <end position="142"/>
    </location>
</feature>
<gene>
    <name evidence="2" type="ORF">K503DRAFT_598358</name>
</gene>
<organism evidence="2 3">
    <name type="scientific">Rhizopogon vinicolor AM-OR11-026</name>
    <dbReference type="NCBI Taxonomy" id="1314800"/>
    <lineage>
        <taxon>Eukaryota</taxon>
        <taxon>Fungi</taxon>
        <taxon>Dikarya</taxon>
        <taxon>Basidiomycota</taxon>
        <taxon>Agaricomycotina</taxon>
        <taxon>Agaricomycetes</taxon>
        <taxon>Agaricomycetidae</taxon>
        <taxon>Boletales</taxon>
        <taxon>Suillineae</taxon>
        <taxon>Rhizopogonaceae</taxon>
        <taxon>Rhizopogon</taxon>
    </lineage>
</organism>